<feature type="compositionally biased region" description="Gly residues" evidence="2">
    <location>
        <begin position="316"/>
        <end position="353"/>
    </location>
</feature>
<reference evidence="4" key="1">
    <citation type="submission" date="2025-08" db="UniProtKB">
        <authorList>
            <consortium name="RefSeq"/>
        </authorList>
    </citation>
    <scope>IDENTIFICATION</scope>
</reference>
<evidence type="ECO:0000256" key="1">
    <source>
        <dbReference type="ARBA" id="ARBA00007218"/>
    </source>
</evidence>
<dbReference type="GeneID" id="106601433"/>
<dbReference type="GO" id="GO:0072669">
    <property type="term" value="C:tRNA-splicing ligase complex"/>
    <property type="evidence" value="ECO:0007669"/>
    <property type="project" value="TreeGrafter"/>
</dbReference>
<proteinExistence type="inferred from homology"/>
<dbReference type="PaxDb" id="8030-ENSSSAP00000003347"/>
<sequence length="362" mass="39786">MERDILDVLEQIGYDGPLQDEETLVKACEGGLSSPEYVNLCMWLKSRLKPLCDLEESSTSGSGDTDGLQFEMSDMLKELECPYRGLVSGILQGGLQNKKDHLKLVLFLSSEVQAAQIVKSRLVEDKQHKDRNDLQAICETLKLPQPREQEVVELFSGIEQKINAVLQELPKDHIGKPVLKNTLDSEQWEKLEQINTVLSSQYECRRRLLIKRLDVTVQSFGWSDRAKERVDCMARAYQPKRHSLAQMSSVGMAHLLAAREDICNVVKTSSGSSRENTACAVNKILMGRVPDRGGRPSEIDAPLPEMPAWQKRQDGGFSGRGGGGRGGGGGSWGGGKGGWRGGGGVGGGFGWGHGGKRGRYQY</sequence>
<organism evidence="3 4">
    <name type="scientific">Salmo salar</name>
    <name type="common">Atlantic salmon</name>
    <dbReference type="NCBI Taxonomy" id="8030"/>
    <lineage>
        <taxon>Eukaryota</taxon>
        <taxon>Metazoa</taxon>
        <taxon>Chordata</taxon>
        <taxon>Craniata</taxon>
        <taxon>Vertebrata</taxon>
        <taxon>Euteleostomi</taxon>
        <taxon>Actinopterygii</taxon>
        <taxon>Neopterygii</taxon>
        <taxon>Teleostei</taxon>
        <taxon>Protacanthopterygii</taxon>
        <taxon>Salmoniformes</taxon>
        <taxon>Salmonidae</taxon>
        <taxon>Salmoninae</taxon>
        <taxon>Salmo</taxon>
    </lineage>
</organism>
<keyword evidence="3" id="KW-1185">Reference proteome</keyword>
<evidence type="ECO:0000256" key="2">
    <source>
        <dbReference type="SAM" id="MobiDB-lite"/>
    </source>
</evidence>
<dbReference type="PANTHER" id="PTHR31353:SF11">
    <property type="entry name" value="PROTEIN FAM98B"/>
    <property type="match status" value="1"/>
</dbReference>
<accession>A0A1S3RBK8</accession>
<feature type="region of interest" description="Disordered" evidence="2">
    <location>
        <begin position="290"/>
        <end position="362"/>
    </location>
</feature>
<dbReference type="PANTHER" id="PTHR31353">
    <property type="entry name" value="FAM98"/>
    <property type="match status" value="1"/>
</dbReference>
<gene>
    <name evidence="4" type="primary">fam98b</name>
</gene>
<dbReference type="Pfam" id="PF10239">
    <property type="entry name" value="DUF2465"/>
    <property type="match status" value="1"/>
</dbReference>
<dbReference type="AlphaFoldDB" id="A0A1S3RBK8"/>
<dbReference type="KEGG" id="sasa:106601433"/>
<comment type="similarity">
    <text evidence="1">Belongs to the FAM98 family.</text>
</comment>
<dbReference type="OMA" id="FIAELEC"/>
<dbReference type="Bgee" id="ENSSSAG00000001690">
    <property type="expression patterns" value="Expressed in ovary and 27 other cell types or tissues"/>
</dbReference>
<evidence type="ECO:0000313" key="3">
    <source>
        <dbReference type="Proteomes" id="UP001652741"/>
    </source>
</evidence>
<evidence type="ECO:0000313" key="4">
    <source>
        <dbReference type="RefSeq" id="XP_014049124.1"/>
    </source>
</evidence>
<dbReference type="STRING" id="8030.ENSSSAP00000003347"/>
<protein>
    <submittedName>
        <fullName evidence="4">Protein FAM98B</fullName>
    </submittedName>
</protein>
<dbReference type="OrthoDB" id="512356at2759"/>
<dbReference type="InterPro" id="IPR018797">
    <property type="entry name" value="FAM98"/>
</dbReference>
<name>A0A1S3RBK8_SALSA</name>
<dbReference type="Proteomes" id="UP001652741">
    <property type="component" value="Chromosome ssa01"/>
</dbReference>
<dbReference type="CTD" id="283742"/>
<dbReference type="RefSeq" id="XP_014049124.1">
    <property type="nucleotide sequence ID" value="XM_014193649.2"/>
</dbReference>